<sequence length="1648" mass="188830">MYPVNTPLSCDASAANPAKSTATSTVLKARSSAVQLQRSKLVSATPLVFTTLHMSATPSANPASPLMSAIITAEQILLEANQRKEELAQPPRRRIADAAELAEYRMDKRKAFEDELRRQRHHVGTWMKYATWEESQEEFARARSVFERALDVDYKAPTIWLKYAEMEMRHKFVNHARNVWDRAVTLLPRVAQFWYKYAFMEEMLGNLNGARRVFERWMEWQPDDQAWYSYIKLEMRAKDIPRARALYERYVVCHPGEKAYIKYAKWEERSQKQLALARRVYERALEELRSDEKTEKIYLEFALFEERCRELERARAVFKYALDTLPKEEAPELYSAFITFEKQHGDKERIEEVVIAKRRVVYEQQVAANALDYDSWLEYIKLEENEAASSQSFGLVREVYERAIANVPPIPEKKYWRRYIYLWIKYALFEELLASDNDDSGSSSERCRQVYKTCLKLIPHDKFTFAKIWILYAKFLLRQRDVQGARLTLGEALGRCPKKKLFTSYIELELMMGEIDRCRKIYMRFLEFDPQNCEIWQKYAMLERQVGEVERARAIYELAIKQPVLDMPEMIWKHYIDFEIENDERENTRALYERLLERTKHVKVWISFAQFEASSSEDKDAQGENLEAARDVFERALRYMKEQGSDELKEDRVLCMETWLEMEKKGGDAKMIQKVSDMLPRKVTKQRMAFAQDGAERELLQSLPEFQEAAQVLLGQGGDEARLLPNCKRAEKALPKLQRTVEICRSAMGFQSVYLQAALRHLVATLFMKGDVAEARKVMQERGDVMQWPVAEHERMLRLLLRANLPKDAEAWCQKDEFTKLYPKDETVPLKWTLYELIGTELSGGADELAKAVEDPLFVQAVETLRQKKDVVLKHEEASDLKASEVQLGREIPYLLAQYASLSVASTRALERDPKADPKAPPSDAQLVSLNQAEVLYKEALEWVEKTAAEDDKDALLASGPNAPFGAWVETNLGELLLRKNKPEEAMEWLGKAMRTLQAEQTGVGGSALAMTRVLGQIARGCHTMGQAVTSEGLFVTVVESFEREAHLSASDRVEFSRVLRAYGDLLSNWEKREAGAAKRYAQAERVEKELEQMCAENQSATALHPVFYLPLLPVQTTPFSWFAFPDRVSMKVLTPFVVFTSSLLLAKNGASAACSSWSSLYQDVLEGVCVCNETQCDSVSSDYMKLKAGQVGVYTTSKDGQRLAYTVSTIDDSPVDEPTYSIDVTTQYQTMIGFGGGFTDSAAITLYKLSPKLQDMALEQYFGKTGIQYSLSRVPIGSTDFSTSTYTYNEQVDDFKMTNFSIASDKAPLSNKIDLIHRALELSPDMKLFASSWAPPLWMTNGDTVIDCTMKGKPGEKYWETLALYYSKFFDGYKEEGINFWAMTVQNEPKKPPLAVSQWQTMRMTPEEERDFIKLDLGPLMAKNHPELKIMAHDDKKPDIMGRTAPFDDPESKKYLSGLAFHEMYPDMFMLGTEACEGYLPSLIGTGKGPALDDPKKAWKRAQNYARDIIEDINNMVAGWIDWNFYLDTEGGPNWAKNMVDAPILIDTDNGAEFYKQPMFYIMGHFSKFVPPGSKRIEFPKTETLDDFHRCAFVTPNNQIVMQFLNRDSDEVTISVKQTDSNTFTLTLPPHSMQTVILPASEDTKIM</sequence>
<dbReference type="GO" id="GO:0016020">
    <property type="term" value="C:membrane"/>
    <property type="evidence" value="ECO:0007669"/>
    <property type="project" value="GOC"/>
</dbReference>
<evidence type="ECO:0000256" key="12">
    <source>
        <dbReference type="SAM" id="MobiDB-lite"/>
    </source>
</evidence>
<dbReference type="FunFam" id="1.25.40.10:FF:000306">
    <property type="entry name" value="Cell cycle control protein cwf4"/>
    <property type="match status" value="1"/>
</dbReference>
<dbReference type="Gene3D" id="2.60.40.1180">
    <property type="entry name" value="Golgi alpha-mannosidase II"/>
    <property type="match status" value="1"/>
</dbReference>
<evidence type="ECO:0000256" key="9">
    <source>
        <dbReference type="ARBA" id="ARBA00023187"/>
    </source>
</evidence>
<feature type="domain" description="Glycosyl hydrolase family 30 beta sandwich" evidence="14">
    <location>
        <begin position="1574"/>
        <end position="1637"/>
    </location>
</feature>
<organism evidence="16 17">
    <name type="scientific">Phytophthora lilii</name>
    <dbReference type="NCBI Taxonomy" id="2077276"/>
    <lineage>
        <taxon>Eukaryota</taxon>
        <taxon>Sar</taxon>
        <taxon>Stramenopiles</taxon>
        <taxon>Oomycota</taxon>
        <taxon>Peronosporomycetes</taxon>
        <taxon>Peronosporales</taxon>
        <taxon>Peronosporaceae</taxon>
        <taxon>Phytophthora</taxon>
    </lineage>
</organism>
<dbReference type="OrthoDB" id="541719at2759"/>
<dbReference type="InterPro" id="IPR055430">
    <property type="entry name" value="HAT_Syf1_CNRKL1_C"/>
</dbReference>
<dbReference type="InterPro" id="IPR033452">
    <property type="entry name" value="GH30_C"/>
</dbReference>
<dbReference type="FunFam" id="2.60.40.1180:FF:000035">
    <property type="entry name" value="Glucosylceramidase 3"/>
    <property type="match status" value="1"/>
</dbReference>
<reference evidence="16" key="1">
    <citation type="submission" date="2023-04" db="EMBL/GenBank/DDBJ databases">
        <title>Phytophthora lilii NBRC 32176.</title>
        <authorList>
            <person name="Ichikawa N."/>
            <person name="Sato H."/>
            <person name="Tonouchi N."/>
        </authorList>
    </citation>
    <scope>NUCLEOTIDE SEQUENCE</scope>
    <source>
        <strain evidence="16">NBRC 32176</strain>
    </source>
</reference>
<evidence type="ECO:0000256" key="7">
    <source>
        <dbReference type="ARBA" id="ARBA00022737"/>
    </source>
</evidence>
<evidence type="ECO:0000256" key="3">
    <source>
        <dbReference type="ARBA" id="ARBA00008644"/>
    </source>
</evidence>
<dbReference type="GO" id="GO:0000974">
    <property type="term" value="C:Prp19 complex"/>
    <property type="evidence" value="ECO:0007669"/>
    <property type="project" value="TreeGrafter"/>
</dbReference>
<keyword evidence="7" id="KW-0677">Repeat</keyword>
<evidence type="ECO:0000256" key="8">
    <source>
        <dbReference type="ARBA" id="ARBA00022801"/>
    </source>
</evidence>
<dbReference type="FunFam" id="1.25.40.10:FF:000048">
    <property type="entry name" value="Cell cycle control protein"/>
    <property type="match status" value="1"/>
</dbReference>
<comment type="function">
    <text evidence="11">Involved in pre-mRNA splicing and cell cycle progression. Required for the spliceosome assembly and initiation of the DNA replication.</text>
</comment>
<dbReference type="GO" id="GO:0004348">
    <property type="term" value="F:glucosylceramidase activity"/>
    <property type="evidence" value="ECO:0007669"/>
    <property type="project" value="InterPro"/>
</dbReference>
<dbReference type="EMBL" id="BSXW01000379">
    <property type="protein sequence ID" value="GMF20541.1"/>
    <property type="molecule type" value="Genomic_DNA"/>
</dbReference>
<evidence type="ECO:0000259" key="13">
    <source>
        <dbReference type="Pfam" id="PF02055"/>
    </source>
</evidence>
<evidence type="ECO:0000313" key="16">
    <source>
        <dbReference type="EMBL" id="GMF20541.1"/>
    </source>
</evidence>
<comment type="subcellular location">
    <subcellularLocation>
        <location evidence="1">Nucleus</location>
    </subcellularLocation>
</comment>
<evidence type="ECO:0000256" key="11">
    <source>
        <dbReference type="ARBA" id="ARBA00037040"/>
    </source>
</evidence>
<dbReference type="InterPro" id="IPR013780">
    <property type="entry name" value="Glyco_hydro_b"/>
</dbReference>
<dbReference type="InterPro" id="IPR045075">
    <property type="entry name" value="Syf1-like"/>
</dbReference>
<dbReference type="Gene3D" id="1.25.40.10">
    <property type="entry name" value="Tetratricopeptide repeat domain"/>
    <property type="match status" value="4"/>
</dbReference>
<dbReference type="GO" id="GO:0071011">
    <property type="term" value="C:precatalytic spliceosome"/>
    <property type="evidence" value="ECO:0007669"/>
    <property type="project" value="TreeGrafter"/>
</dbReference>
<dbReference type="FunFam" id="3.20.20.80:FF:000109">
    <property type="entry name" value="Glucosylceramidase 3"/>
    <property type="match status" value="1"/>
</dbReference>
<accession>A0A9W6WXI6</accession>
<evidence type="ECO:0000313" key="17">
    <source>
        <dbReference type="Proteomes" id="UP001165083"/>
    </source>
</evidence>
<dbReference type="PANTHER" id="PTHR11246:SF3">
    <property type="entry name" value="CROOKED NECK-LIKE PROTEIN 1"/>
    <property type="match status" value="1"/>
</dbReference>
<dbReference type="Pfam" id="PF02055">
    <property type="entry name" value="Glyco_hydro_30"/>
    <property type="match status" value="1"/>
</dbReference>
<dbReference type="SMART" id="SM00386">
    <property type="entry name" value="HAT"/>
    <property type="match status" value="15"/>
</dbReference>
<keyword evidence="9" id="KW-0508">mRNA splicing</keyword>
<dbReference type="PANTHER" id="PTHR11246">
    <property type="entry name" value="PRE-MRNA SPLICING FACTOR"/>
    <property type="match status" value="1"/>
</dbReference>
<feature type="region of interest" description="Disordered" evidence="12">
    <location>
        <begin position="1"/>
        <end position="20"/>
    </location>
</feature>
<dbReference type="GO" id="GO:0006665">
    <property type="term" value="P:sphingolipid metabolic process"/>
    <property type="evidence" value="ECO:0007669"/>
    <property type="project" value="InterPro"/>
</dbReference>
<proteinExistence type="inferred from homology"/>
<dbReference type="InterPro" id="IPR003107">
    <property type="entry name" value="HAT"/>
</dbReference>
<evidence type="ECO:0000256" key="4">
    <source>
        <dbReference type="ARBA" id="ARBA00022664"/>
    </source>
</evidence>
<feature type="domain" description="Glycosyl hydrolase family 30 TIM-barrel" evidence="13">
    <location>
        <begin position="1234"/>
        <end position="1571"/>
    </location>
</feature>
<protein>
    <submittedName>
        <fullName evidence="16">Unnamed protein product</fullName>
    </submittedName>
</protein>
<evidence type="ECO:0000256" key="5">
    <source>
        <dbReference type="ARBA" id="ARBA00022728"/>
    </source>
</evidence>
<evidence type="ECO:0000259" key="14">
    <source>
        <dbReference type="Pfam" id="PF17189"/>
    </source>
</evidence>
<dbReference type="GO" id="GO:0071014">
    <property type="term" value="C:post-mRNA release spliceosomal complex"/>
    <property type="evidence" value="ECO:0007669"/>
    <property type="project" value="TreeGrafter"/>
</dbReference>
<comment type="similarity">
    <text evidence="3">Belongs to the crooked-neck family.</text>
</comment>
<dbReference type="SUPFAM" id="SSF51445">
    <property type="entry name" value="(Trans)glycosidases"/>
    <property type="match status" value="1"/>
</dbReference>
<feature type="domain" description="Pre-mRNA-splicing factor Syf1/CRNKL1-like C-terminal HAT-repeats" evidence="15">
    <location>
        <begin position="120"/>
        <end position="367"/>
    </location>
</feature>
<dbReference type="PRINTS" id="PR00843">
    <property type="entry name" value="GLHYDRLASE30"/>
</dbReference>
<evidence type="ECO:0000256" key="2">
    <source>
        <dbReference type="ARBA" id="ARBA00005382"/>
    </source>
</evidence>
<keyword evidence="6" id="KW-0732">Signal</keyword>
<evidence type="ECO:0000256" key="1">
    <source>
        <dbReference type="ARBA" id="ARBA00004123"/>
    </source>
</evidence>
<keyword evidence="4" id="KW-0507">mRNA processing</keyword>
<dbReference type="InterPro" id="IPR033453">
    <property type="entry name" value="Glyco_hydro_30_TIM-barrel"/>
</dbReference>
<feature type="domain" description="Pre-mRNA-splicing factor Syf1/CRNKL1-like C-terminal HAT-repeats" evidence="15">
    <location>
        <begin position="380"/>
        <end position="589"/>
    </location>
</feature>
<dbReference type="FunFam" id="1.25.40.10:FF:000575">
    <property type="entry name" value="Pre-mRNA-splicing factor, Crooked neck-like protein"/>
    <property type="match status" value="1"/>
</dbReference>
<dbReference type="Gene3D" id="3.20.20.80">
    <property type="entry name" value="Glycosidases"/>
    <property type="match status" value="1"/>
</dbReference>
<dbReference type="Proteomes" id="UP001165083">
    <property type="component" value="Unassembled WGS sequence"/>
</dbReference>
<keyword evidence="17" id="KW-1185">Reference proteome</keyword>
<dbReference type="InterPro" id="IPR017853">
    <property type="entry name" value="GH"/>
</dbReference>
<evidence type="ECO:0000256" key="10">
    <source>
        <dbReference type="ARBA" id="ARBA00023242"/>
    </source>
</evidence>
<dbReference type="InterPro" id="IPR001139">
    <property type="entry name" value="Glyco_hydro_30"/>
</dbReference>
<dbReference type="Pfam" id="PF17189">
    <property type="entry name" value="Glyco_hydro_30C"/>
    <property type="match status" value="1"/>
</dbReference>
<dbReference type="SUPFAM" id="SSF48452">
    <property type="entry name" value="TPR-like"/>
    <property type="match status" value="1"/>
</dbReference>
<comment type="caution">
    <text evidence="16">The sequence shown here is derived from an EMBL/GenBank/DDBJ whole genome shotgun (WGS) entry which is preliminary data.</text>
</comment>
<dbReference type="GO" id="GO:0071007">
    <property type="term" value="C:U2-type catalytic step 2 spliceosome"/>
    <property type="evidence" value="ECO:0007669"/>
    <property type="project" value="TreeGrafter"/>
</dbReference>
<evidence type="ECO:0000259" key="15">
    <source>
        <dbReference type="Pfam" id="PF23231"/>
    </source>
</evidence>
<dbReference type="Pfam" id="PF23231">
    <property type="entry name" value="HAT_Syf1_CNRKL1_C"/>
    <property type="match status" value="2"/>
</dbReference>
<keyword evidence="5" id="KW-0747">Spliceosome</keyword>
<name>A0A9W6WXI6_9STRA</name>
<gene>
    <name evidence="16" type="ORF">Plil01_000798600</name>
</gene>
<keyword evidence="8" id="KW-0378">Hydrolase</keyword>
<dbReference type="GO" id="GO:0000245">
    <property type="term" value="P:spliceosomal complex assembly"/>
    <property type="evidence" value="ECO:0007669"/>
    <property type="project" value="TreeGrafter"/>
</dbReference>
<keyword evidence="10" id="KW-0539">Nucleus</keyword>
<evidence type="ECO:0000256" key="6">
    <source>
        <dbReference type="ARBA" id="ARBA00022729"/>
    </source>
</evidence>
<dbReference type="InterPro" id="IPR011990">
    <property type="entry name" value="TPR-like_helical_dom_sf"/>
</dbReference>
<comment type="similarity">
    <text evidence="2">Belongs to the glycosyl hydrolase 30 family.</text>
</comment>